<sequence>MVEPDVREYCLSAASMGDSIGVNFAAGVSIPLHYWMSARPPPR</sequence>
<evidence type="ECO:0000313" key="2">
    <source>
        <dbReference type="Proteomes" id="UP000005237"/>
    </source>
</evidence>
<proteinExistence type="predicted"/>
<reference evidence="2" key="1">
    <citation type="submission" date="2010-08" db="EMBL/GenBank/DDBJ databases">
        <authorList>
            <consortium name="Caenorhabditis japonica Sequencing Consortium"/>
            <person name="Wilson R.K."/>
        </authorList>
    </citation>
    <scope>NUCLEOTIDE SEQUENCE [LARGE SCALE GENOMIC DNA]</scope>
    <source>
        <strain evidence="2">DF5081</strain>
    </source>
</reference>
<evidence type="ECO:0000313" key="1">
    <source>
        <dbReference type="EnsemblMetazoa" id="CJA42248.1"/>
    </source>
</evidence>
<accession>A0A8R1EVW7</accession>
<dbReference type="Proteomes" id="UP000005237">
    <property type="component" value="Unassembled WGS sequence"/>
</dbReference>
<organism evidence="1 2">
    <name type="scientific">Caenorhabditis japonica</name>
    <dbReference type="NCBI Taxonomy" id="281687"/>
    <lineage>
        <taxon>Eukaryota</taxon>
        <taxon>Metazoa</taxon>
        <taxon>Ecdysozoa</taxon>
        <taxon>Nematoda</taxon>
        <taxon>Chromadorea</taxon>
        <taxon>Rhabditida</taxon>
        <taxon>Rhabditina</taxon>
        <taxon>Rhabditomorpha</taxon>
        <taxon>Rhabditoidea</taxon>
        <taxon>Rhabditidae</taxon>
        <taxon>Peloderinae</taxon>
        <taxon>Caenorhabditis</taxon>
    </lineage>
</organism>
<keyword evidence="2" id="KW-1185">Reference proteome</keyword>
<name>A0A8R1EVW7_CAEJA</name>
<reference evidence="1" key="2">
    <citation type="submission" date="2022-06" db="UniProtKB">
        <authorList>
            <consortium name="EnsemblMetazoa"/>
        </authorList>
    </citation>
    <scope>IDENTIFICATION</scope>
    <source>
        <strain evidence="1">DF5081</strain>
    </source>
</reference>
<dbReference type="EnsemblMetazoa" id="CJA42248.1">
    <property type="protein sequence ID" value="CJA42248.1"/>
    <property type="gene ID" value="WBGene00218096"/>
</dbReference>
<protein>
    <submittedName>
        <fullName evidence="1">Uncharacterized protein</fullName>
    </submittedName>
</protein>